<keyword evidence="8" id="KW-1185">Reference proteome</keyword>
<dbReference type="InterPro" id="IPR001867">
    <property type="entry name" value="OmpR/PhoB-type_DNA-bd"/>
</dbReference>
<protein>
    <submittedName>
        <fullName evidence="7">DNA-binding SARP family transcriptional activator</fullName>
    </submittedName>
</protein>
<dbReference type="Proteomes" id="UP000319927">
    <property type="component" value="Unassembled WGS sequence"/>
</dbReference>
<sequence>MRFNVLGPLEIITDDDRPIDVSPSKTGQVLALLIARCPDAVAVDTLIRELWGEKPPRSAVTTLQTYIYHGRRLLARELSPLGQELVSTRAPGYAMRIAAQDVDVNVFERLVQRARELLVDDEPEAALRELRTALDLWRGPAFAGLAVGEVLAAHIAHLDEVRLQATHLRITAERRLGRHLELVAELRALVAAHPLNESFHAQLIEVLYESGRRAEALQAYQNLRGILARELGVEPTVRVQRLQLTVLQGEDSRLAGLASR</sequence>
<comment type="caution">
    <text evidence="7">The sequence shown here is derived from an EMBL/GenBank/DDBJ whole genome shotgun (WGS) entry which is preliminary data.</text>
</comment>
<dbReference type="GO" id="GO:0000160">
    <property type="term" value="P:phosphorelay signal transduction system"/>
    <property type="evidence" value="ECO:0007669"/>
    <property type="project" value="InterPro"/>
</dbReference>
<accession>A0A561WU83</accession>
<dbReference type="OrthoDB" id="3208838at2"/>
<dbReference type="SUPFAM" id="SSF46894">
    <property type="entry name" value="C-terminal effector domain of the bipartite response regulators"/>
    <property type="match status" value="1"/>
</dbReference>
<evidence type="ECO:0000313" key="7">
    <source>
        <dbReference type="EMBL" id="TWG27436.1"/>
    </source>
</evidence>
<dbReference type="SMART" id="SM01043">
    <property type="entry name" value="BTAD"/>
    <property type="match status" value="1"/>
</dbReference>
<dbReference type="Gene3D" id="1.25.40.10">
    <property type="entry name" value="Tetratricopeptide repeat domain"/>
    <property type="match status" value="1"/>
</dbReference>
<evidence type="ECO:0000313" key="8">
    <source>
        <dbReference type="Proteomes" id="UP000319927"/>
    </source>
</evidence>
<dbReference type="RefSeq" id="WP_154936529.1">
    <property type="nucleotide sequence ID" value="NZ_VIXA01000001.1"/>
</dbReference>
<keyword evidence="4" id="KW-0804">Transcription</keyword>
<dbReference type="SMART" id="SM00862">
    <property type="entry name" value="Trans_reg_C"/>
    <property type="match status" value="1"/>
</dbReference>
<keyword evidence="3 5" id="KW-0238">DNA-binding</keyword>
<gene>
    <name evidence="7" type="ORF">FHX75_11573</name>
</gene>
<dbReference type="Pfam" id="PF03704">
    <property type="entry name" value="BTAD"/>
    <property type="match status" value="1"/>
</dbReference>
<feature type="domain" description="OmpR/PhoB-type" evidence="6">
    <location>
        <begin position="1"/>
        <end position="97"/>
    </location>
</feature>
<dbReference type="InterPro" id="IPR051677">
    <property type="entry name" value="AfsR-DnrI-RedD_regulator"/>
</dbReference>
<dbReference type="InterPro" id="IPR005158">
    <property type="entry name" value="BTAD"/>
</dbReference>
<evidence type="ECO:0000256" key="2">
    <source>
        <dbReference type="ARBA" id="ARBA00023015"/>
    </source>
</evidence>
<dbReference type="Pfam" id="PF00486">
    <property type="entry name" value="Trans_reg_C"/>
    <property type="match status" value="1"/>
</dbReference>
<dbReference type="GO" id="GO:0003677">
    <property type="term" value="F:DNA binding"/>
    <property type="evidence" value="ECO:0007669"/>
    <property type="project" value="UniProtKB-UniRule"/>
</dbReference>
<dbReference type="InterPro" id="IPR011990">
    <property type="entry name" value="TPR-like_helical_dom_sf"/>
</dbReference>
<dbReference type="CDD" id="cd15831">
    <property type="entry name" value="BTAD"/>
    <property type="match status" value="1"/>
</dbReference>
<proteinExistence type="inferred from homology"/>
<evidence type="ECO:0000256" key="5">
    <source>
        <dbReference type="PROSITE-ProRule" id="PRU01091"/>
    </source>
</evidence>
<dbReference type="Gene3D" id="1.10.10.10">
    <property type="entry name" value="Winged helix-like DNA-binding domain superfamily/Winged helix DNA-binding domain"/>
    <property type="match status" value="1"/>
</dbReference>
<dbReference type="EMBL" id="VIXA01000001">
    <property type="protein sequence ID" value="TWG27436.1"/>
    <property type="molecule type" value="Genomic_DNA"/>
</dbReference>
<reference evidence="7 8" key="1">
    <citation type="submission" date="2019-06" db="EMBL/GenBank/DDBJ databases">
        <title>Sequencing the genomes of 1000 actinobacteria strains.</title>
        <authorList>
            <person name="Klenk H.-P."/>
        </authorList>
    </citation>
    <scope>NUCLEOTIDE SEQUENCE [LARGE SCALE GENOMIC DNA]</scope>
    <source>
        <strain evidence="7 8">DSM 102131</strain>
    </source>
</reference>
<organism evidence="7 8">
    <name type="scientific">Micromonospora palomenae</name>
    <dbReference type="NCBI Taxonomy" id="1461247"/>
    <lineage>
        <taxon>Bacteria</taxon>
        <taxon>Bacillati</taxon>
        <taxon>Actinomycetota</taxon>
        <taxon>Actinomycetes</taxon>
        <taxon>Micromonosporales</taxon>
        <taxon>Micromonosporaceae</taxon>
        <taxon>Micromonospora</taxon>
    </lineage>
</organism>
<evidence type="ECO:0000256" key="4">
    <source>
        <dbReference type="ARBA" id="ARBA00023163"/>
    </source>
</evidence>
<evidence type="ECO:0000256" key="3">
    <source>
        <dbReference type="ARBA" id="ARBA00023125"/>
    </source>
</evidence>
<dbReference type="InterPro" id="IPR016032">
    <property type="entry name" value="Sig_transdc_resp-reg_C-effctor"/>
</dbReference>
<dbReference type="PANTHER" id="PTHR35807">
    <property type="entry name" value="TRANSCRIPTIONAL REGULATOR REDD-RELATED"/>
    <property type="match status" value="1"/>
</dbReference>
<evidence type="ECO:0000259" key="6">
    <source>
        <dbReference type="PROSITE" id="PS51755"/>
    </source>
</evidence>
<dbReference type="AlphaFoldDB" id="A0A561WU83"/>
<dbReference type="PANTHER" id="PTHR35807:SF1">
    <property type="entry name" value="TRANSCRIPTIONAL REGULATOR REDD"/>
    <property type="match status" value="1"/>
</dbReference>
<keyword evidence="2" id="KW-0805">Transcription regulation</keyword>
<feature type="DNA-binding region" description="OmpR/PhoB-type" evidence="5">
    <location>
        <begin position="1"/>
        <end position="97"/>
    </location>
</feature>
<dbReference type="PROSITE" id="PS51755">
    <property type="entry name" value="OMPR_PHOB"/>
    <property type="match status" value="1"/>
</dbReference>
<dbReference type="InterPro" id="IPR036388">
    <property type="entry name" value="WH-like_DNA-bd_sf"/>
</dbReference>
<dbReference type="GO" id="GO:0006355">
    <property type="term" value="P:regulation of DNA-templated transcription"/>
    <property type="evidence" value="ECO:0007669"/>
    <property type="project" value="InterPro"/>
</dbReference>
<evidence type="ECO:0000256" key="1">
    <source>
        <dbReference type="ARBA" id="ARBA00005820"/>
    </source>
</evidence>
<dbReference type="SUPFAM" id="SSF48452">
    <property type="entry name" value="TPR-like"/>
    <property type="match status" value="1"/>
</dbReference>
<comment type="similarity">
    <text evidence="1">Belongs to the AfsR/DnrI/RedD regulatory family.</text>
</comment>
<name>A0A561WU83_9ACTN</name>